<evidence type="ECO:0000256" key="1">
    <source>
        <dbReference type="ARBA" id="ARBA00000707"/>
    </source>
</evidence>
<dbReference type="AlphaFoldDB" id="A0AAD4Q2J2"/>
<dbReference type="PROSITE" id="PS50802">
    <property type="entry name" value="OTU"/>
    <property type="match status" value="1"/>
</dbReference>
<evidence type="ECO:0000256" key="2">
    <source>
        <dbReference type="ARBA" id="ARBA00012759"/>
    </source>
</evidence>
<dbReference type="CDD" id="cd22749">
    <property type="entry name" value="Otubain_C65"/>
    <property type="match status" value="1"/>
</dbReference>
<evidence type="ECO:0000259" key="8">
    <source>
        <dbReference type="PROSITE" id="PS50802"/>
    </source>
</evidence>
<dbReference type="Gene3D" id="1.20.1300.20">
    <property type="entry name" value="Peptidase C65 Otubain, subdomain 2"/>
    <property type="match status" value="1"/>
</dbReference>
<reference evidence="9" key="1">
    <citation type="submission" date="2021-12" db="EMBL/GenBank/DDBJ databases">
        <title>Convergent genome expansion in fungi linked to evolution of root-endophyte symbiosis.</title>
        <authorList>
            <consortium name="DOE Joint Genome Institute"/>
            <person name="Ke Y.-H."/>
            <person name="Bonito G."/>
            <person name="Liao H.-L."/>
            <person name="Looney B."/>
            <person name="Rojas-Flechas A."/>
            <person name="Nash J."/>
            <person name="Hameed K."/>
            <person name="Schadt C."/>
            <person name="Martin F."/>
            <person name="Crous P.W."/>
            <person name="Miettinen O."/>
            <person name="Magnuson J.K."/>
            <person name="Labbe J."/>
            <person name="Jacobson D."/>
            <person name="Doktycz M.J."/>
            <person name="Veneault-Fourrey C."/>
            <person name="Kuo A."/>
            <person name="Mondo S."/>
            <person name="Calhoun S."/>
            <person name="Riley R."/>
            <person name="Ohm R."/>
            <person name="LaButti K."/>
            <person name="Andreopoulos B."/>
            <person name="Pangilinan J."/>
            <person name="Nolan M."/>
            <person name="Tritt A."/>
            <person name="Clum A."/>
            <person name="Lipzen A."/>
            <person name="Daum C."/>
            <person name="Barry K."/>
            <person name="Grigoriev I.V."/>
            <person name="Vilgalys R."/>
        </authorList>
    </citation>
    <scope>NUCLEOTIDE SEQUENCE</scope>
    <source>
        <strain evidence="9">PMI_201</strain>
    </source>
</reference>
<evidence type="ECO:0000256" key="4">
    <source>
        <dbReference type="ARBA" id="ARBA00022786"/>
    </source>
</evidence>
<keyword evidence="4" id="KW-0833">Ubl conjugation pathway</keyword>
<name>A0AAD4Q2J2_9EURO</name>
<evidence type="ECO:0000313" key="10">
    <source>
        <dbReference type="Proteomes" id="UP001201262"/>
    </source>
</evidence>
<dbReference type="InterPro" id="IPR042468">
    <property type="entry name" value="Peptidase_C65_otubain_sub1"/>
</dbReference>
<gene>
    <name evidence="9" type="ORF">BGW36DRAFT_91266</name>
</gene>
<feature type="domain" description="OTU" evidence="8">
    <location>
        <begin position="141"/>
        <end position="344"/>
    </location>
</feature>
<dbReference type="PANTHER" id="PTHR12931:SF15">
    <property type="entry name" value="UBIQUITIN THIOESTERASE OTUBAIN-LIKE"/>
    <property type="match status" value="1"/>
</dbReference>
<accession>A0AAD4Q2J2</accession>
<dbReference type="SUPFAM" id="SSF54001">
    <property type="entry name" value="Cysteine proteinases"/>
    <property type="match status" value="1"/>
</dbReference>
<proteinExistence type="predicted"/>
<sequence>MTMPSVAIHRFRTLEPKIHHLCDAVNIADNLFNHASLYGHFLQTDYTSNFDGNTSSNSHDTNYDPPPLINLSVAPNSRFSTMEPLSREELERFQKLSNEYEPDVQGPLVSAKQTSRTIAAEYSNADPTYVTKTNALAVTHPFTRVMKGDGNCGWRAVAFGYFENLFILRDTVKVQQELARIKSMNSMLDQVGHQEYLYETFVDATVETFNQVIDSINKGVPDETFLVNIFNDFNESMSIITHFRLLTSSWMKINHVRYQAFLSTPLDQYCATQIEPTKSEIDEVGLQALVDGVIEQSGIAVEILYLDRSQGDAVTPHLLSPSRQTSATIKLLYRPGHYDILYSAEPTIHMSPVVNYQYGMSMNYTPWDEGALPFDVNPHLMSIPGLMMDPSPYTPTSSSMLPPSSQGYMPSPPQHDYYSPSMSPSVPTTVSSPTPSTLPLSPVQNKSNDGPQIRLNPLVMKQNLSHSLPVTTPFKNSSPYNQAHFLNSDFEPIHWEPNEGRK</sequence>
<feature type="compositionally biased region" description="Low complexity" evidence="7">
    <location>
        <begin position="393"/>
        <end position="405"/>
    </location>
</feature>
<dbReference type="InterPro" id="IPR038765">
    <property type="entry name" value="Papain-like_cys_pep_sf"/>
</dbReference>
<keyword evidence="6" id="KW-0788">Thiol protease</keyword>
<evidence type="ECO:0000256" key="7">
    <source>
        <dbReference type="SAM" id="MobiDB-lite"/>
    </source>
</evidence>
<dbReference type="GO" id="GO:0043130">
    <property type="term" value="F:ubiquitin binding"/>
    <property type="evidence" value="ECO:0007669"/>
    <property type="project" value="TreeGrafter"/>
</dbReference>
<organism evidence="9 10">
    <name type="scientific">Talaromyces proteolyticus</name>
    <dbReference type="NCBI Taxonomy" id="1131652"/>
    <lineage>
        <taxon>Eukaryota</taxon>
        <taxon>Fungi</taxon>
        <taxon>Dikarya</taxon>
        <taxon>Ascomycota</taxon>
        <taxon>Pezizomycotina</taxon>
        <taxon>Eurotiomycetes</taxon>
        <taxon>Eurotiomycetidae</taxon>
        <taxon>Eurotiales</taxon>
        <taxon>Trichocomaceae</taxon>
        <taxon>Talaromyces</taxon>
        <taxon>Talaromyces sect. Bacilispori</taxon>
    </lineage>
</organism>
<feature type="region of interest" description="Disordered" evidence="7">
    <location>
        <begin position="393"/>
        <end position="451"/>
    </location>
</feature>
<evidence type="ECO:0000256" key="5">
    <source>
        <dbReference type="ARBA" id="ARBA00022801"/>
    </source>
</evidence>
<dbReference type="EC" id="3.4.19.12" evidence="2"/>
<dbReference type="GO" id="GO:0005634">
    <property type="term" value="C:nucleus"/>
    <property type="evidence" value="ECO:0007669"/>
    <property type="project" value="TreeGrafter"/>
</dbReference>
<dbReference type="GeneID" id="70252984"/>
<dbReference type="Gene3D" id="3.30.200.60">
    <property type="entry name" value="Peptidase C65 Otubain, subdomain 1"/>
    <property type="match status" value="1"/>
</dbReference>
<keyword evidence="10" id="KW-1185">Reference proteome</keyword>
<comment type="caution">
    <text evidence="9">The sequence shown here is derived from an EMBL/GenBank/DDBJ whole genome shotgun (WGS) entry which is preliminary data.</text>
</comment>
<dbReference type="FunFam" id="1.20.1300.20:FF:000003">
    <property type="entry name" value="Ubiquitin thiolesterase (OtuB1), putative"/>
    <property type="match status" value="1"/>
</dbReference>
<evidence type="ECO:0000256" key="6">
    <source>
        <dbReference type="ARBA" id="ARBA00022807"/>
    </source>
</evidence>
<comment type="catalytic activity">
    <reaction evidence="1">
        <text>Thiol-dependent hydrolysis of ester, thioester, amide, peptide and isopeptide bonds formed by the C-terminal Gly of ubiquitin (a 76-residue protein attached to proteins as an intracellular targeting signal).</text>
        <dbReference type="EC" id="3.4.19.12"/>
    </reaction>
</comment>
<dbReference type="GO" id="GO:0071108">
    <property type="term" value="P:protein K48-linked deubiquitination"/>
    <property type="evidence" value="ECO:0007669"/>
    <property type="project" value="TreeGrafter"/>
</dbReference>
<protein>
    <recommendedName>
        <fullName evidence="2">ubiquitinyl hydrolase 1</fullName>
        <ecNumber evidence="2">3.4.19.12</ecNumber>
    </recommendedName>
</protein>
<keyword evidence="3" id="KW-0645">Protease</keyword>
<feature type="compositionally biased region" description="Low complexity" evidence="7">
    <location>
        <begin position="419"/>
        <end position="443"/>
    </location>
</feature>
<dbReference type="Proteomes" id="UP001201262">
    <property type="component" value="Unassembled WGS sequence"/>
</dbReference>
<dbReference type="PANTHER" id="PTHR12931">
    <property type="entry name" value="UBIQUITIN THIOLESTERASE PROTEIN OTUB"/>
    <property type="match status" value="1"/>
</dbReference>
<dbReference type="InterPro" id="IPR019400">
    <property type="entry name" value="Peptidase_C65_otubain"/>
</dbReference>
<dbReference type="Pfam" id="PF10275">
    <property type="entry name" value="Peptidase_C65"/>
    <property type="match status" value="1"/>
</dbReference>
<dbReference type="RefSeq" id="XP_046076760.1">
    <property type="nucleotide sequence ID" value="XM_046222698.1"/>
</dbReference>
<evidence type="ECO:0000256" key="3">
    <source>
        <dbReference type="ARBA" id="ARBA00022670"/>
    </source>
</evidence>
<dbReference type="EMBL" id="JAJTJA010000002">
    <property type="protein sequence ID" value="KAH8703742.1"/>
    <property type="molecule type" value="Genomic_DNA"/>
</dbReference>
<dbReference type="GO" id="GO:0004843">
    <property type="term" value="F:cysteine-type deubiquitinase activity"/>
    <property type="evidence" value="ECO:0007669"/>
    <property type="project" value="UniProtKB-EC"/>
</dbReference>
<dbReference type="GO" id="GO:0006508">
    <property type="term" value="P:proteolysis"/>
    <property type="evidence" value="ECO:0007669"/>
    <property type="project" value="UniProtKB-KW"/>
</dbReference>
<keyword evidence="5" id="KW-0378">Hydrolase</keyword>
<dbReference type="InterPro" id="IPR042467">
    <property type="entry name" value="Peptidase_C65_otubain_sub2"/>
</dbReference>
<evidence type="ECO:0000313" key="9">
    <source>
        <dbReference type="EMBL" id="KAH8703742.1"/>
    </source>
</evidence>
<dbReference type="InterPro" id="IPR003323">
    <property type="entry name" value="OTU_dom"/>
</dbReference>